<proteinExistence type="predicted"/>
<evidence type="ECO:0000313" key="1">
    <source>
        <dbReference type="EMBL" id="KHN74097.1"/>
    </source>
</evidence>
<dbReference type="EMBL" id="JPKZ01002973">
    <property type="protein sequence ID" value="KHN74097.1"/>
    <property type="molecule type" value="Genomic_DNA"/>
</dbReference>
<reference evidence="1 2" key="1">
    <citation type="submission" date="2014-11" db="EMBL/GenBank/DDBJ databases">
        <title>Genetic blueprint of the zoonotic pathogen Toxocara canis.</title>
        <authorList>
            <person name="Zhu X.-Q."/>
            <person name="Korhonen P.K."/>
            <person name="Cai H."/>
            <person name="Young N.D."/>
            <person name="Nejsum P."/>
            <person name="von Samson-Himmelstjerna G."/>
            <person name="Boag P.R."/>
            <person name="Tan P."/>
            <person name="Li Q."/>
            <person name="Min J."/>
            <person name="Yang Y."/>
            <person name="Wang X."/>
            <person name="Fang X."/>
            <person name="Hall R.S."/>
            <person name="Hofmann A."/>
            <person name="Sternberg P.W."/>
            <person name="Jex A.R."/>
            <person name="Gasser R.B."/>
        </authorList>
    </citation>
    <scope>NUCLEOTIDE SEQUENCE [LARGE SCALE GENOMIC DNA]</scope>
    <source>
        <strain evidence="1">PN_DK_2014</strain>
    </source>
</reference>
<comment type="caution">
    <text evidence="1">The sequence shown here is derived from an EMBL/GenBank/DDBJ whole genome shotgun (WGS) entry which is preliminary data.</text>
</comment>
<organism evidence="1 2">
    <name type="scientific">Toxocara canis</name>
    <name type="common">Canine roundworm</name>
    <dbReference type="NCBI Taxonomy" id="6265"/>
    <lineage>
        <taxon>Eukaryota</taxon>
        <taxon>Metazoa</taxon>
        <taxon>Ecdysozoa</taxon>
        <taxon>Nematoda</taxon>
        <taxon>Chromadorea</taxon>
        <taxon>Rhabditida</taxon>
        <taxon>Spirurina</taxon>
        <taxon>Ascaridomorpha</taxon>
        <taxon>Ascaridoidea</taxon>
        <taxon>Toxocaridae</taxon>
        <taxon>Toxocara</taxon>
    </lineage>
</organism>
<protein>
    <submittedName>
        <fullName evidence="1">Uncharacterized protein</fullName>
    </submittedName>
</protein>
<dbReference type="AlphaFoldDB" id="A0A0B2UYC7"/>
<name>A0A0B2UYC7_TOXCA</name>
<dbReference type="STRING" id="6265.A0A0B2UYC7"/>
<dbReference type="OMA" id="LLRPCVY"/>
<keyword evidence="2" id="KW-1185">Reference proteome</keyword>
<gene>
    <name evidence="1" type="ORF">Tcan_02732</name>
</gene>
<sequence>MTALGSGPVMPPQRIRRGSGSIAGERWFAPAVPHGAGPMLLSASMQSTVYSEPAATLTLYISIYSGTASTCILTALGSGPVMPPQRIRRGSGSIAGERWFAPAVPHGAGPMLLSASMQSTVYSEPAATLTLYISIYSGTASTCILTALGSGPVMPPQRIRRGSGSIAGERWFAPAVPHGAGPMLLSASMQSTVYSEPAATLTLYISIYSGTASTCILTALGSGPVMPPQRIRRGSGSIAGERWFAPAVPHGAGPMLLSASMQSTVYSEPAATLTLYISIYSGTASTCILTALGSGPVMPPQRIRRGSGSIAGERWFAPAVPHGAGPMLLSASMQSTVYSEPAATLTLYISIYSGTASTCILTALGSGPVMPPQRIRRGSGSIAGERWFAPAVPHGAGPMLLSASMQSTVYSEPAATLTLYISIYSGTASTCILTALGSGPVMPPQRIRRGSGSIAGERWFAPAVPHGAGPMLLSASMQSTVYSEPAATLTLYISIYSGTASTCILTALGSGPVMPPQRIRRGSGSIAGERWFAPAVPHGAGPMLLSASMQSTVYSEPAATLTLYISIYSGTASTCILTALGSGPVMPPQRIRRGSGSIAGERWFAPAVPHGAGPMLLSASMQSTVYSEPAATLTLYISIYSGTASTCILTALGSGPVMPPQRIRRGSGSIAGERWFAPAVPHGAGPMLLSASMQSTVYSEPAATLTLYISIYSGTASTCILTALGSGPVMPPQRIRRGSGSIAGERWFAPAVPHGAGPMLLSASMQSTVYSEPAATLTLYISIYSGTASTCILTALGSGPVMPPQRIRRGSGSIAGERWFAPAVPHGAGPMLLSASMQSTVYSEPAATLTLYISIYSGTASTCILTALGSGPVMPPQRIRRGSGSIAGERWFAPAVPHGAGPMLLSASMQSTVYSEPAATLTLYISIYSGTASTCILTALGSGPVMPPQRIRRGSGSIAGERWFAPAVPHGAGPMLLSASMQSTVYSEPAATLTLYISIYSGTASTCILTALGSGPVMPPQRIRRGSGSIAGERWFAPAVPHGAGPMLLSASMQSTVYSEPAATLTLYISIYSGTASTCILTALGSGPVMPPQRIRRGSGSIAGERWFAPAVPHGAGPMLLSASMQSTVYSEPAATLTLYISIYSGTASTCILTALGSGPVMPPQRIRRGSGSIAGERWFAPAVPHGAGPMLLSGLRPAIPPQNETLRHLKQPRLLYTFLHLLRMSYPLRVNGTNA</sequence>
<dbReference type="Proteomes" id="UP000031036">
    <property type="component" value="Unassembled WGS sequence"/>
</dbReference>
<accession>A0A0B2UYC7</accession>
<evidence type="ECO:0000313" key="2">
    <source>
        <dbReference type="Proteomes" id="UP000031036"/>
    </source>
</evidence>